<name>A0A9W6R054_9PSEU</name>
<dbReference type="AlphaFoldDB" id="A0A9W6R054"/>
<evidence type="ECO:0008006" key="4">
    <source>
        <dbReference type="Google" id="ProtNLM"/>
    </source>
</evidence>
<dbReference type="RefSeq" id="WP_027947377.1">
    <property type="nucleotide sequence ID" value="NZ_BSTI01000005.1"/>
</dbReference>
<evidence type="ECO:0000313" key="2">
    <source>
        <dbReference type="EMBL" id="GLY65878.1"/>
    </source>
</evidence>
<dbReference type="Pfam" id="PF05331">
    <property type="entry name" value="DUF742"/>
    <property type="match status" value="1"/>
</dbReference>
<dbReference type="PANTHER" id="PTHR36221">
    <property type="entry name" value="DUF742 DOMAIN-CONTAINING PROTEIN"/>
    <property type="match status" value="1"/>
</dbReference>
<organism evidence="2 3">
    <name type="scientific">Amycolatopsis taiwanensis</name>
    <dbReference type="NCBI Taxonomy" id="342230"/>
    <lineage>
        <taxon>Bacteria</taxon>
        <taxon>Bacillati</taxon>
        <taxon>Actinomycetota</taxon>
        <taxon>Actinomycetes</taxon>
        <taxon>Pseudonocardiales</taxon>
        <taxon>Pseudonocardiaceae</taxon>
        <taxon>Amycolatopsis</taxon>
    </lineage>
</organism>
<evidence type="ECO:0000313" key="3">
    <source>
        <dbReference type="Proteomes" id="UP001165136"/>
    </source>
</evidence>
<dbReference type="EMBL" id="BSTI01000005">
    <property type="protein sequence ID" value="GLY65878.1"/>
    <property type="molecule type" value="Genomic_DNA"/>
</dbReference>
<keyword evidence="3" id="KW-1185">Reference proteome</keyword>
<protein>
    <recommendedName>
        <fullName evidence="4">DUF742 domain-containing protein</fullName>
    </recommendedName>
</protein>
<dbReference type="Proteomes" id="UP001165136">
    <property type="component" value="Unassembled WGS sequence"/>
</dbReference>
<proteinExistence type="predicted"/>
<feature type="region of interest" description="Disordered" evidence="1">
    <location>
        <begin position="1"/>
        <end position="32"/>
    </location>
</feature>
<accession>A0A9W6R054</accession>
<feature type="compositionally biased region" description="Basic and acidic residues" evidence="1">
    <location>
        <begin position="1"/>
        <end position="17"/>
    </location>
</feature>
<evidence type="ECO:0000256" key="1">
    <source>
        <dbReference type="SAM" id="MobiDB-lite"/>
    </source>
</evidence>
<dbReference type="PANTHER" id="PTHR36221:SF1">
    <property type="entry name" value="DUF742 DOMAIN-CONTAINING PROTEIN"/>
    <property type="match status" value="1"/>
</dbReference>
<sequence>MTPPEEEHFESGDELWERPYTVTGGRTKPSTQLDMMSLVRATGQGRVAPERLGLEHAQALRLCRAPTSVAEIAAHLRQPVMVAKVVLSDLIESGAVTARFPAMFDPPDPTQLKALVDALRKL</sequence>
<dbReference type="InterPro" id="IPR007995">
    <property type="entry name" value="DUF742"/>
</dbReference>
<comment type="caution">
    <text evidence="2">The sequence shown here is derived from an EMBL/GenBank/DDBJ whole genome shotgun (WGS) entry which is preliminary data.</text>
</comment>
<gene>
    <name evidence="2" type="ORF">Atai01_24970</name>
</gene>
<reference evidence="2" key="1">
    <citation type="submission" date="2023-03" db="EMBL/GenBank/DDBJ databases">
        <title>Amycolatopsis taiwanensis NBRC 103393.</title>
        <authorList>
            <person name="Ichikawa N."/>
            <person name="Sato H."/>
            <person name="Tonouchi N."/>
        </authorList>
    </citation>
    <scope>NUCLEOTIDE SEQUENCE</scope>
    <source>
        <strain evidence="2">NBRC 103393</strain>
    </source>
</reference>